<gene>
    <name evidence="1" type="ORF">KDL01_27545</name>
</gene>
<organism evidence="1 2">
    <name type="scientific">Actinospica durhamensis</name>
    <dbReference type="NCBI Taxonomy" id="1508375"/>
    <lineage>
        <taxon>Bacteria</taxon>
        <taxon>Bacillati</taxon>
        <taxon>Actinomycetota</taxon>
        <taxon>Actinomycetes</taxon>
        <taxon>Catenulisporales</taxon>
        <taxon>Actinospicaceae</taxon>
        <taxon>Actinospica</taxon>
    </lineage>
</organism>
<dbReference type="AlphaFoldDB" id="A0A941ES69"/>
<evidence type="ECO:0000313" key="1">
    <source>
        <dbReference type="EMBL" id="MBR7837062.1"/>
    </source>
</evidence>
<comment type="caution">
    <text evidence="1">The sequence shown here is derived from an EMBL/GenBank/DDBJ whole genome shotgun (WGS) entry which is preliminary data.</text>
</comment>
<keyword evidence="2" id="KW-1185">Reference proteome</keyword>
<accession>A0A941ES69</accession>
<protein>
    <submittedName>
        <fullName evidence="1">Uncharacterized protein</fullName>
    </submittedName>
</protein>
<evidence type="ECO:0000313" key="2">
    <source>
        <dbReference type="Proteomes" id="UP000675781"/>
    </source>
</evidence>
<dbReference type="Proteomes" id="UP000675781">
    <property type="component" value="Unassembled WGS sequence"/>
</dbReference>
<dbReference type="EMBL" id="JAGSOG010000178">
    <property type="protein sequence ID" value="MBR7837062.1"/>
    <property type="molecule type" value="Genomic_DNA"/>
</dbReference>
<sequence>MGIPEILSAAADLATEGFTTDAGVTVDDVRRDLGMGEWELALGMLVDVSDEHPQPTRFWQLLADAADILHLDRSVAWCHWRSYESTTA</sequence>
<proteinExistence type="predicted"/>
<dbReference type="RefSeq" id="WP_212531532.1">
    <property type="nucleotide sequence ID" value="NZ_JAGSOG010000178.1"/>
</dbReference>
<name>A0A941ES69_9ACTN</name>
<reference evidence="1" key="1">
    <citation type="submission" date="2021-04" db="EMBL/GenBank/DDBJ databases">
        <title>Genome based classification of Actinospica acidithermotolerans sp. nov., an actinobacterium isolated from an Indonesian hot spring.</title>
        <authorList>
            <person name="Kusuma A.B."/>
            <person name="Putra K.E."/>
            <person name="Nafisah S."/>
            <person name="Loh J."/>
            <person name="Nouioui I."/>
            <person name="Goodfellow M."/>
        </authorList>
    </citation>
    <scope>NUCLEOTIDE SEQUENCE</scope>
    <source>
        <strain evidence="1">CSCA 57</strain>
    </source>
</reference>